<dbReference type="EMBL" id="AEIG01000006">
    <property type="protein sequence ID" value="EGG30755.1"/>
    <property type="molecule type" value="Genomic_DNA"/>
</dbReference>
<dbReference type="eggNOG" id="COG3151">
    <property type="taxonomic scope" value="Bacteria"/>
</dbReference>
<protein>
    <submittedName>
        <fullName evidence="1">Putative cytoplasmic protein</fullName>
    </submittedName>
</protein>
<dbReference type="RefSeq" id="WP_009574564.1">
    <property type="nucleotide sequence ID" value="NZ_AEIG01000006.1"/>
</dbReference>
<comment type="caution">
    <text evidence="1">The sequence shown here is derived from an EMBL/GenBank/DDBJ whole genome shotgun (WGS) entry which is preliminary data.</text>
</comment>
<dbReference type="InterPro" id="IPR009659">
    <property type="entry name" value="DUF1249"/>
</dbReference>
<evidence type="ECO:0000313" key="2">
    <source>
        <dbReference type="Proteomes" id="UP000005615"/>
    </source>
</evidence>
<gene>
    <name evidence="1" type="ORF">IMCC3088_2336</name>
</gene>
<dbReference type="Pfam" id="PF06853">
    <property type="entry name" value="DUF1249"/>
    <property type="match status" value="1"/>
</dbReference>
<dbReference type="STRING" id="2518989.IMCC3088_2336"/>
<reference evidence="1 2" key="1">
    <citation type="journal article" date="2011" name="J. Bacteriol.">
        <title>Genome sequence of strain IMCC3088, a proteorhodopsin-containing marine bacterium belonging to the OM60/NOR5 clade.</title>
        <authorList>
            <person name="Jang Y."/>
            <person name="Oh H.M."/>
            <person name="Kang I."/>
            <person name="Lee K."/>
            <person name="Yang S.J."/>
            <person name="Cho J.C."/>
        </authorList>
    </citation>
    <scope>NUCLEOTIDE SEQUENCE [LARGE SCALE GENOMIC DNA]</scope>
    <source>
        <strain evidence="1 2">IMCC3088</strain>
    </source>
</reference>
<dbReference type="PANTHER" id="PTHR38774:SF1">
    <property type="entry name" value="CYTOPLASMIC PROTEIN"/>
    <property type="match status" value="1"/>
</dbReference>
<dbReference type="Proteomes" id="UP000005615">
    <property type="component" value="Unassembled WGS sequence"/>
</dbReference>
<dbReference type="AlphaFoldDB" id="F3KYT2"/>
<dbReference type="OrthoDB" id="9793663at2"/>
<sequence length="166" mass="19267">MKQSTRQRAVSAASRYKLSLSSLHATCESNYARFLRLFPAYEQCNERVIALDHARVVLAVTERCRYTTTFKIKQLIGAAPEWAKSFELEVRAYHDARMLEVRSFQGSRHIQGRYQYPNKAMLQKDEKVQQNQFVAEWLEHILARGYSVSQFDITCSQQSTLGDHDD</sequence>
<name>F3KYT2_9GAMM</name>
<dbReference type="PANTHER" id="PTHR38774">
    <property type="entry name" value="CYTOPLASMIC PROTEIN-RELATED"/>
    <property type="match status" value="1"/>
</dbReference>
<organism evidence="1 2">
    <name type="scientific">Aequoribacter fuscus</name>
    <dbReference type="NCBI Taxonomy" id="2518989"/>
    <lineage>
        <taxon>Bacteria</taxon>
        <taxon>Pseudomonadati</taxon>
        <taxon>Pseudomonadota</taxon>
        <taxon>Gammaproteobacteria</taxon>
        <taxon>Cellvibrionales</taxon>
        <taxon>Halieaceae</taxon>
        <taxon>Aequoribacter</taxon>
    </lineage>
</organism>
<keyword evidence="2" id="KW-1185">Reference proteome</keyword>
<evidence type="ECO:0000313" key="1">
    <source>
        <dbReference type="EMBL" id="EGG30755.1"/>
    </source>
</evidence>
<proteinExistence type="predicted"/>
<accession>F3KYT2</accession>